<dbReference type="AlphaFoldDB" id="A0A3A3FGZ2"/>
<keyword evidence="3" id="KW-1185">Reference proteome</keyword>
<name>A0A3A3FGZ2_9BURK</name>
<sequence length="74" mass="7986">MFSRPHIPAVLFTPSPESVLAGLTVLNGWPAVVCLAPVAVVTAVCIFKREGYVRGSCRSEAEARKAIKDFIEGR</sequence>
<keyword evidence="1" id="KW-0812">Transmembrane</keyword>
<dbReference type="Proteomes" id="UP000265955">
    <property type="component" value="Unassembled WGS sequence"/>
</dbReference>
<proteinExistence type="predicted"/>
<evidence type="ECO:0000256" key="1">
    <source>
        <dbReference type="SAM" id="Phobius"/>
    </source>
</evidence>
<reference evidence="3" key="1">
    <citation type="submission" date="2018-09" db="EMBL/GenBank/DDBJ databases">
        <authorList>
            <person name="Zhu H."/>
        </authorList>
    </citation>
    <scope>NUCLEOTIDE SEQUENCE [LARGE SCALE GENOMIC DNA]</scope>
    <source>
        <strain evidence="3">K1R23-30</strain>
    </source>
</reference>
<keyword evidence="1" id="KW-1133">Transmembrane helix</keyword>
<evidence type="ECO:0000313" key="3">
    <source>
        <dbReference type="Proteomes" id="UP000265955"/>
    </source>
</evidence>
<keyword evidence="1" id="KW-0472">Membrane</keyword>
<comment type="caution">
    <text evidence="2">The sequence shown here is derived from an EMBL/GenBank/DDBJ whole genome shotgun (WGS) entry which is preliminary data.</text>
</comment>
<organism evidence="2 3">
    <name type="scientific">Noviherbaspirillum saxi</name>
    <dbReference type="NCBI Taxonomy" id="2320863"/>
    <lineage>
        <taxon>Bacteria</taxon>
        <taxon>Pseudomonadati</taxon>
        <taxon>Pseudomonadota</taxon>
        <taxon>Betaproteobacteria</taxon>
        <taxon>Burkholderiales</taxon>
        <taxon>Oxalobacteraceae</taxon>
        <taxon>Noviherbaspirillum</taxon>
    </lineage>
</organism>
<protein>
    <submittedName>
        <fullName evidence="2">Uncharacterized protein</fullName>
    </submittedName>
</protein>
<feature type="transmembrane region" description="Helical" evidence="1">
    <location>
        <begin position="20"/>
        <end position="47"/>
    </location>
</feature>
<gene>
    <name evidence="2" type="ORF">D3871_27890</name>
</gene>
<dbReference type="EMBL" id="QYUO01000003">
    <property type="protein sequence ID" value="RJF92440.1"/>
    <property type="molecule type" value="Genomic_DNA"/>
</dbReference>
<evidence type="ECO:0000313" key="2">
    <source>
        <dbReference type="EMBL" id="RJF92440.1"/>
    </source>
</evidence>
<accession>A0A3A3FGZ2</accession>